<feature type="non-terminal residue" evidence="2">
    <location>
        <position position="1"/>
    </location>
</feature>
<feature type="region of interest" description="Disordered" evidence="1">
    <location>
        <begin position="53"/>
        <end position="142"/>
    </location>
</feature>
<dbReference type="OrthoDB" id="302453at2759"/>
<dbReference type="Proteomes" id="UP000270094">
    <property type="component" value="Unassembled WGS sequence"/>
</dbReference>
<evidence type="ECO:0000313" key="3">
    <source>
        <dbReference type="Proteomes" id="UP000270094"/>
    </source>
</evidence>
<gene>
    <name evidence="2" type="ORF">SVUK_LOCUS20583</name>
</gene>
<dbReference type="AlphaFoldDB" id="A0A3P7LTA3"/>
<proteinExistence type="predicted"/>
<feature type="compositionally biased region" description="Basic and acidic residues" evidence="1">
    <location>
        <begin position="58"/>
        <end position="72"/>
    </location>
</feature>
<evidence type="ECO:0000256" key="1">
    <source>
        <dbReference type="SAM" id="MobiDB-lite"/>
    </source>
</evidence>
<dbReference type="Gene3D" id="1.25.10.10">
    <property type="entry name" value="Leucine-rich Repeat Variant"/>
    <property type="match status" value="1"/>
</dbReference>
<sequence length="142" mass="16056">RLARLIRSIQAPPARACIVWLIATHVEKVPNIAPDLLRILAKNFVNEDEIVKVSSDPALRREANSPEEFKYNDEEEVEEEDEEYDEDEEEEDEEGEEEEDEEEEGSGEAEDEETAEDGSSEEGSGEVTLSFVMGLGEKYSFV</sequence>
<feature type="compositionally biased region" description="Acidic residues" evidence="1">
    <location>
        <begin position="73"/>
        <end position="124"/>
    </location>
</feature>
<accession>A0A3P7LTA3</accession>
<name>A0A3P7LTA3_STRVU</name>
<keyword evidence="3" id="KW-1185">Reference proteome</keyword>
<dbReference type="EMBL" id="UYYB01142459">
    <property type="protein sequence ID" value="VDM85585.1"/>
    <property type="molecule type" value="Genomic_DNA"/>
</dbReference>
<reference evidence="2 3" key="1">
    <citation type="submission" date="2018-11" db="EMBL/GenBank/DDBJ databases">
        <authorList>
            <consortium name="Pathogen Informatics"/>
        </authorList>
    </citation>
    <scope>NUCLEOTIDE SEQUENCE [LARGE SCALE GENOMIC DNA]</scope>
</reference>
<evidence type="ECO:0000313" key="2">
    <source>
        <dbReference type="EMBL" id="VDM85585.1"/>
    </source>
</evidence>
<dbReference type="SUPFAM" id="SSF48371">
    <property type="entry name" value="ARM repeat"/>
    <property type="match status" value="1"/>
</dbReference>
<dbReference type="InterPro" id="IPR016024">
    <property type="entry name" value="ARM-type_fold"/>
</dbReference>
<organism evidence="2 3">
    <name type="scientific">Strongylus vulgaris</name>
    <name type="common">Blood worm</name>
    <dbReference type="NCBI Taxonomy" id="40348"/>
    <lineage>
        <taxon>Eukaryota</taxon>
        <taxon>Metazoa</taxon>
        <taxon>Ecdysozoa</taxon>
        <taxon>Nematoda</taxon>
        <taxon>Chromadorea</taxon>
        <taxon>Rhabditida</taxon>
        <taxon>Rhabditina</taxon>
        <taxon>Rhabditomorpha</taxon>
        <taxon>Strongyloidea</taxon>
        <taxon>Strongylidae</taxon>
        <taxon>Strongylus</taxon>
    </lineage>
</organism>
<protein>
    <submittedName>
        <fullName evidence="2">Uncharacterized protein</fullName>
    </submittedName>
</protein>
<dbReference type="InterPro" id="IPR011989">
    <property type="entry name" value="ARM-like"/>
</dbReference>